<gene>
    <name evidence="1" type="ORF">THF1A12_130017</name>
</gene>
<reference evidence="1" key="1">
    <citation type="submission" date="2022-01" db="EMBL/GenBank/DDBJ databases">
        <authorList>
            <person name="Lagorce A."/>
        </authorList>
    </citation>
    <scope>NUCLEOTIDE SEQUENCE</scope>
    <source>
        <strain evidence="1">Th15_F1_A12</strain>
    </source>
</reference>
<name>A0AAU9QJM3_9VIBR</name>
<evidence type="ECO:0000313" key="1">
    <source>
        <dbReference type="EMBL" id="CAH1574674.1"/>
    </source>
</evidence>
<dbReference type="AlphaFoldDB" id="A0AAU9QJM3"/>
<organism evidence="1 2">
    <name type="scientific">Vibrio jasicida</name>
    <dbReference type="NCBI Taxonomy" id="766224"/>
    <lineage>
        <taxon>Bacteria</taxon>
        <taxon>Pseudomonadati</taxon>
        <taxon>Pseudomonadota</taxon>
        <taxon>Gammaproteobacteria</taxon>
        <taxon>Vibrionales</taxon>
        <taxon>Vibrionaceae</taxon>
        <taxon>Vibrio</taxon>
    </lineage>
</organism>
<dbReference type="EMBL" id="CAKMUD010000035">
    <property type="protein sequence ID" value="CAH1574674.1"/>
    <property type="molecule type" value="Genomic_DNA"/>
</dbReference>
<accession>A0AAU9QJM3</accession>
<protein>
    <submittedName>
        <fullName evidence="1">Uncharacterized protein</fullName>
    </submittedName>
</protein>
<dbReference type="Proteomes" id="UP001295462">
    <property type="component" value="Unassembled WGS sequence"/>
</dbReference>
<comment type="caution">
    <text evidence="1">The sequence shown here is derived from an EMBL/GenBank/DDBJ whole genome shotgun (WGS) entry which is preliminary data.</text>
</comment>
<evidence type="ECO:0000313" key="2">
    <source>
        <dbReference type="Proteomes" id="UP001295462"/>
    </source>
</evidence>
<proteinExistence type="predicted"/>
<sequence length="42" mass="4991">MEMISTFYVIDKSTIRERKGTATYKNVTAEDHPNLRLEYVRI</sequence>